<dbReference type="EMBL" id="LRBV02000005">
    <property type="status" value="NOT_ANNOTATED_CDS"/>
    <property type="molecule type" value="Genomic_DNA"/>
</dbReference>
<protein>
    <submittedName>
        <fullName evidence="7">Uncharacterized protein</fullName>
    </submittedName>
</protein>
<dbReference type="InParanoid" id="A0A7N2R5T7"/>
<reference evidence="7 8" key="1">
    <citation type="journal article" date="2016" name="G3 (Bethesda)">
        <title>First Draft Assembly and Annotation of the Genome of a California Endemic Oak Quercus lobata Nee (Fagaceae).</title>
        <authorList>
            <person name="Sork V.L."/>
            <person name="Fitz-Gibbon S.T."/>
            <person name="Puiu D."/>
            <person name="Crepeau M."/>
            <person name="Gugger P.F."/>
            <person name="Sherman R."/>
            <person name="Stevens K."/>
            <person name="Langley C.H."/>
            <person name="Pellegrini M."/>
            <person name="Salzberg S.L."/>
        </authorList>
    </citation>
    <scope>NUCLEOTIDE SEQUENCE [LARGE SCALE GENOMIC DNA]</scope>
    <source>
        <strain evidence="7 8">cv. SW786</strain>
    </source>
</reference>
<evidence type="ECO:0000313" key="7">
    <source>
        <dbReference type="EnsemblPlants" id="QL05p085455:mrna"/>
    </source>
</evidence>
<name>A0A7N2R5T7_QUELO</name>
<evidence type="ECO:0000256" key="6">
    <source>
        <dbReference type="SAM" id="Phobius"/>
    </source>
</evidence>
<evidence type="ECO:0000256" key="3">
    <source>
        <dbReference type="ARBA" id="ARBA00022692"/>
    </source>
</evidence>
<sequence length="108" mass="12055">MGDETPKYTIEEAIAAMGFGKFQILVLAYAGMGWISEAMEMMLLSFVGPALQLLNNRHPKSLSHYPRGNGELYTSYPTPNKGVGIIDVAREVREELSNQDGRGWMIYL</sequence>
<dbReference type="EnsemblPlants" id="QL05p085455:mrna">
    <property type="protein sequence ID" value="QL05p085455:mrna"/>
    <property type="gene ID" value="QL05p085455"/>
</dbReference>
<evidence type="ECO:0000256" key="1">
    <source>
        <dbReference type="ARBA" id="ARBA00004141"/>
    </source>
</evidence>
<keyword evidence="3 6" id="KW-0812">Transmembrane</keyword>
<evidence type="ECO:0000256" key="2">
    <source>
        <dbReference type="ARBA" id="ARBA00022448"/>
    </source>
</evidence>
<keyword evidence="5 6" id="KW-0472">Membrane</keyword>
<dbReference type="AlphaFoldDB" id="A0A7N2R5T7"/>
<dbReference type="Gramene" id="QL05p085455:mrna">
    <property type="protein sequence ID" value="QL05p085455:mrna"/>
    <property type="gene ID" value="QL05p085455"/>
</dbReference>
<keyword evidence="2" id="KW-0813">Transport</keyword>
<dbReference type="PANTHER" id="PTHR23511:SF5">
    <property type="entry name" value="MAJOR FACILITATOR-TYPE TRANSPORTER HXNZ-RELATED"/>
    <property type="match status" value="1"/>
</dbReference>
<evidence type="ECO:0000256" key="4">
    <source>
        <dbReference type="ARBA" id="ARBA00022989"/>
    </source>
</evidence>
<organism evidence="7 8">
    <name type="scientific">Quercus lobata</name>
    <name type="common">Valley oak</name>
    <dbReference type="NCBI Taxonomy" id="97700"/>
    <lineage>
        <taxon>Eukaryota</taxon>
        <taxon>Viridiplantae</taxon>
        <taxon>Streptophyta</taxon>
        <taxon>Embryophyta</taxon>
        <taxon>Tracheophyta</taxon>
        <taxon>Spermatophyta</taxon>
        <taxon>Magnoliopsida</taxon>
        <taxon>eudicotyledons</taxon>
        <taxon>Gunneridae</taxon>
        <taxon>Pentapetalae</taxon>
        <taxon>rosids</taxon>
        <taxon>fabids</taxon>
        <taxon>Fagales</taxon>
        <taxon>Fagaceae</taxon>
        <taxon>Quercus</taxon>
    </lineage>
</organism>
<dbReference type="PANTHER" id="PTHR23511">
    <property type="entry name" value="SYNAPTIC VESICLE GLYCOPROTEIN 2"/>
    <property type="match status" value="1"/>
</dbReference>
<evidence type="ECO:0000256" key="5">
    <source>
        <dbReference type="ARBA" id="ARBA00023136"/>
    </source>
</evidence>
<feature type="transmembrane region" description="Helical" evidence="6">
    <location>
        <begin position="13"/>
        <end position="35"/>
    </location>
</feature>
<dbReference type="GO" id="GO:0016020">
    <property type="term" value="C:membrane"/>
    <property type="evidence" value="ECO:0007669"/>
    <property type="project" value="UniProtKB-SubCell"/>
</dbReference>
<evidence type="ECO:0000313" key="8">
    <source>
        <dbReference type="Proteomes" id="UP000594261"/>
    </source>
</evidence>
<keyword evidence="4 6" id="KW-1133">Transmembrane helix</keyword>
<reference evidence="7" key="2">
    <citation type="submission" date="2021-01" db="UniProtKB">
        <authorList>
            <consortium name="EnsemblPlants"/>
        </authorList>
    </citation>
    <scope>IDENTIFICATION</scope>
</reference>
<dbReference type="Proteomes" id="UP000594261">
    <property type="component" value="Chromosome 5"/>
</dbReference>
<comment type="subcellular location">
    <subcellularLocation>
        <location evidence="1">Membrane</location>
        <topology evidence="1">Multi-pass membrane protein</topology>
    </subcellularLocation>
</comment>
<keyword evidence="8" id="KW-1185">Reference proteome</keyword>
<proteinExistence type="predicted"/>
<accession>A0A7N2R5T7</accession>